<evidence type="ECO:0000256" key="1">
    <source>
        <dbReference type="ARBA" id="ARBA00004127"/>
    </source>
</evidence>
<dbReference type="PANTHER" id="PTHR21624:SF1">
    <property type="entry name" value="ALKYLGLYCEROL MONOOXYGENASE"/>
    <property type="match status" value="1"/>
</dbReference>
<keyword evidence="2 7" id="KW-0812">Transmembrane</keyword>
<evidence type="ECO:0000313" key="9">
    <source>
        <dbReference type="EMBL" id="GFE66478.1"/>
    </source>
</evidence>
<protein>
    <recommendedName>
        <fullName evidence="8">Fatty acid hydroxylase domain-containing protein</fullName>
    </recommendedName>
</protein>
<evidence type="ECO:0000256" key="4">
    <source>
        <dbReference type="ARBA" id="ARBA00023002"/>
    </source>
</evidence>
<feature type="transmembrane region" description="Helical" evidence="7">
    <location>
        <begin position="120"/>
        <end position="141"/>
    </location>
</feature>
<organism evidence="9 10">
    <name type="scientific">Litoreibacter roseus</name>
    <dbReference type="NCBI Taxonomy" id="2601869"/>
    <lineage>
        <taxon>Bacteria</taxon>
        <taxon>Pseudomonadati</taxon>
        <taxon>Pseudomonadota</taxon>
        <taxon>Alphaproteobacteria</taxon>
        <taxon>Rhodobacterales</taxon>
        <taxon>Roseobacteraceae</taxon>
        <taxon>Litoreibacter</taxon>
    </lineage>
</organism>
<dbReference type="GO" id="GO:0006643">
    <property type="term" value="P:membrane lipid metabolic process"/>
    <property type="evidence" value="ECO:0007669"/>
    <property type="project" value="TreeGrafter"/>
</dbReference>
<dbReference type="RefSeq" id="WP_159809518.1">
    <property type="nucleotide sequence ID" value="NZ_BLJE01000004.1"/>
</dbReference>
<dbReference type="GO" id="GO:0005506">
    <property type="term" value="F:iron ion binding"/>
    <property type="evidence" value="ECO:0007669"/>
    <property type="project" value="InterPro"/>
</dbReference>
<dbReference type="Pfam" id="PF04116">
    <property type="entry name" value="FA_hydroxylase"/>
    <property type="match status" value="1"/>
</dbReference>
<keyword evidence="3 7" id="KW-1133">Transmembrane helix</keyword>
<feature type="transmembrane region" description="Helical" evidence="7">
    <location>
        <begin position="21"/>
        <end position="46"/>
    </location>
</feature>
<evidence type="ECO:0000256" key="2">
    <source>
        <dbReference type="ARBA" id="ARBA00022692"/>
    </source>
</evidence>
<dbReference type="GO" id="GO:0050479">
    <property type="term" value="F:glyceryl-ether monooxygenase activity"/>
    <property type="evidence" value="ECO:0007669"/>
    <property type="project" value="TreeGrafter"/>
</dbReference>
<evidence type="ECO:0000256" key="5">
    <source>
        <dbReference type="ARBA" id="ARBA00023098"/>
    </source>
</evidence>
<evidence type="ECO:0000313" key="10">
    <source>
        <dbReference type="Proteomes" id="UP000436822"/>
    </source>
</evidence>
<evidence type="ECO:0000256" key="7">
    <source>
        <dbReference type="SAM" id="Phobius"/>
    </source>
</evidence>
<sequence length="387" mass="44403">MNVLRKVVEQLETPREERPLGSGWLSGALALLASLSGLLVVLLRWFPETFSYPEIAFIQDSGVVTVFLRFVLLSGYALALLSLILSARKSLGWCALAISVVASLMATNQPQHAADVPQSLYFGLDYFIINVLVVGFLFVPLERFFPARGEQTVFRAEWQEDMFYYLVSSMLVQVLGFVTLAPSNYVNAQIAMDDLRIYIVSLPFAVQVIIIMMATDFVQYWVHRAFHTFPVLWRFHAIHHSTKKMDWLAGARMHFVEIAVLRSLTAVPMFTLGFKPEAIQAYLLIVYFYSSFIHANIGWKLGFLERFFVTPRFHHWHHGSDRAAIDINYASHFPIYDWLFGTHHLPEKEWPENYGVVGNTVPQGYWKQFIYPFTKPKPQDPPQMPGE</sequence>
<keyword evidence="4" id="KW-0560">Oxidoreductase</keyword>
<dbReference type="PANTHER" id="PTHR21624">
    <property type="entry name" value="STEROL DESATURASE-RELATED PROTEIN"/>
    <property type="match status" value="1"/>
</dbReference>
<reference evidence="9 10" key="1">
    <citation type="submission" date="2019-12" db="EMBL/GenBank/DDBJ databases">
        <title>Litoreibacter badius sp. nov., a novel bacteriochlorophyll a-containing bacterium in the genus Litoreibacter.</title>
        <authorList>
            <person name="Kanamuro M."/>
            <person name="Takabe Y."/>
            <person name="Mori K."/>
            <person name="Takaichi S."/>
            <person name="Hanada S."/>
        </authorList>
    </citation>
    <scope>NUCLEOTIDE SEQUENCE [LARGE SCALE GENOMIC DNA]</scope>
    <source>
        <strain evidence="9 10">K6</strain>
    </source>
</reference>
<dbReference type="OrthoDB" id="9770329at2"/>
<proteinExistence type="predicted"/>
<feature type="transmembrane region" description="Helical" evidence="7">
    <location>
        <begin position="195"/>
        <end position="214"/>
    </location>
</feature>
<comment type="subcellular location">
    <subcellularLocation>
        <location evidence="1">Endomembrane system</location>
        <topology evidence="1">Multi-pass membrane protein</topology>
    </subcellularLocation>
</comment>
<keyword evidence="10" id="KW-1185">Reference proteome</keyword>
<dbReference type="GO" id="GO:0016020">
    <property type="term" value="C:membrane"/>
    <property type="evidence" value="ECO:0007669"/>
    <property type="project" value="GOC"/>
</dbReference>
<dbReference type="GO" id="GO:0008610">
    <property type="term" value="P:lipid biosynthetic process"/>
    <property type="evidence" value="ECO:0007669"/>
    <property type="project" value="InterPro"/>
</dbReference>
<evidence type="ECO:0000256" key="6">
    <source>
        <dbReference type="ARBA" id="ARBA00023136"/>
    </source>
</evidence>
<dbReference type="EMBL" id="BLJE01000004">
    <property type="protein sequence ID" value="GFE66478.1"/>
    <property type="molecule type" value="Genomic_DNA"/>
</dbReference>
<evidence type="ECO:0000256" key="3">
    <source>
        <dbReference type="ARBA" id="ARBA00022989"/>
    </source>
</evidence>
<feature type="transmembrane region" description="Helical" evidence="7">
    <location>
        <begin position="279"/>
        <end position="299"/>
    </location>
</feature>
<evidence type="ECO:0000259" key="8">
    <source>
        <dbReference type="Pfam" id="PF04116"/>
    </source>
</evidence>
<dbReference type="AlphaFoldDB" id="A0A6N6JMG1"/>
<feature type="domain" description="Fatty acid hydroxylase" evidence="8">
    <location>
        <begin position="209"/>
        <end position="342"/>
    </location>
</feature>
<dbReference type="GO" id="GO:0012505">
    <property type="term" value="C:endomembrane system"/>
    <property type="evidence" value="ECO:0007669"/>
    <property type="project" value="UniProtKB-SubCell"/>
</dbReference>
<dbReference type="InterPro" id="IPR051689">
    <property type="entry name" value="Sterol_desaturase/TMEM195"/>
</dbReference>
<dbReference type="InterPro" id="IPR006694">
    <property type="entry name" value="Fatty_acid_hydroxylase"/>
</dbReference>
<feature type="transmembrane region" description="Helical" evidence="7">
    <location>
        <begin position="66"/>
        <end position="84"/>
    </location>
</feature>
<dbReference type="Proteomes" id="UP000436822">
    <property type="component" value="Unassembled WGS sequence"/>
</dbReference>
<feature type="transmembrane region" description="Helical" evidence="7">
    <location>
        <begin position="91"/>
        <end position="108"/>
    </location>
</feature>
<keyword evidence="5" id="KW-0443">Lipid metabolism</keyword>
<feature type="transmembrane region" description="Helical" evidence="7">
    <location>
        <begin position="162"/>
        <end position="183"/>
    </location>
</feature>
<keyword evidence="6 7" id="KW-0472">Membrane</keyword>
<gene>
    <name evidence="9" type="ORF">KIN_35520</name>
</gene>
<comment type="caution">
    <text evidence="9">The sequence shown here is derived from an EMBL/GenBank/DDBJ whole genome shotgun (WGS) entry which is preliminary data.</text>
</comment>
<name>A0A6N6JMG1_9RHOB</name>
<accession>A0A6N6JMG1</accession>